<gene>
    <name evidence="1" type="ORF">OUZ56_018842</name>
</gene>
<protein>
    <submittedName>
        <fullName evidence="1">Uncharacterized protein</fullName>
    </submittedName>
</protein>
<name>A0ABQ9Z9Z0_9CRUS</name>
<evidence type="ECO:0000313" key="2">
    <source>
        <dbReference type="Proteomes" id="UP001234178"/>
    </source>
</evidence>
<dbReference type="EMBL" id="JAOYFB010000003">
    <property type="protein sequence ID" value="KAK4009696.1"/>
    <property type="molecule type" value="Genomic_DNA"/>
</dbReference>
<dbReference type="Proteomes" id="UP001234178">
    <property type="component" value="Unassembled WGS sequence"/>
</dbReference>
<reference evidence="1 2" key="1">
    <citation type="journal article" date="2023" name="Nucleic Acids Res.">
        <title>The hologenome of Daphnia magna reveals possible DNA methylation and microbiome-mediated evolution of the host genome.</title>
        <authorList>
            <person name="Chaturvedi A."/>
            <person name="Li X."/>
            <person name="Dhandapani V."/>
            <person name="Marshall H."/>
            <person name="Kissane S."/>
            <person name="Cuenca-Cambronero M."/>
            <person name="Asole G."/>
            <person name="Calvet F."/>
            <person name="Ruiz-Romero M."/>
            <person name="Marangio P."/>
            <person name="Guigo R."/>
            <person name="Rago D."/>
            <person name="Mirbahai L."/>
            <person name="Eastwood N."/>
            <person name="Colbourne J.K."/>
            <person name="Zhou J."/>
            <person name="Mallon E."/>
            <person name="Orsini L."/>
        </authorList>
    </citation>
    <scope>NUCLEOTIDE SEQUENCE [LARGE SCALE GENOMIC DNA]</scope>
    <source>
        <strain evidence="1">LRV0_1</strain>
    </source>
</reference>
<organism evidence="1 2">
    <name type="scientific">Daphnia magna</name>
    <dbReference type="NCBI Taxonomy" id="35525"/>
    <lineage>
        <taxon>Eukaryota</taxon>
        <taxon>Metazoa</taxon>
        <taxon>Ecdysozoa</taxon>
        <taxon>Arthropoda</taxon>
        <taxon>Crustacea</taxon>
        <taxon>Branchiopoda</taxon>
        <taxon>Diplostraca</taxon>
        <taxon>Cladocera</taxon>
        <taxon>Anomopoda</taxon>
        <taxon>Daphniidae</taxon>
        <taxon>Daphnia</taxon>
    </lineage>
</organism>
<accession>A0ABQ9Z9Z0</accession>
<comment type="caution">
    <text evidence="1">The sequence shown here is derived from an EMBL/GenBank/DDBJ whole genome shotgun (WGS) entry which is preliminary data.</text>
</comment>
<keyword evidence="2" id="KW-1185">Reference proteome</keyword>
<evidence type="ECO:0000313" key="1">
    <source>
        <dbReference type="EMBL" id="KAK4009696.1"/>
    </source>
</evidence>
<proteinExistence type="predicted"/>
<sequence length="59" mass="6458">MYLKVSTSQAFSENPDKPMDYYGILAQHGLTLEVAELSSARPVLGCSSAIFADSFWGTR</sequence>